<sequence>MAREYVEGLSPQERRVVLDAVVNARFAAEVDALTRVRQPTLLPVPDRVVGFRVRLDLHGAKPPVWRRLELPGDLTLSAVHEVIQAAMGWYDCHLHKFRTGSDHRSPAFLTAFDVSEGEEGVLEQDVRLDQVIAGVGDELWYEYDFGDGWEHKLKVEQVLDTCPSASLCVAGKNACPPEDCGGLGGFHEVALWVRKGRDAAHLPDSFGSAEEANDWLPGGWDPDVFDVDDANAAITLALFDPASVLAPGHGELGQIAHRLTMQGSSLLQGVLARPQSHGQASVSAAEAERLTEPYRLLLEEVGEGVKLTAAGYLPPVVVERFAQRSGIANWWMGKANREDLTPPVATVREAAQAVGLLSVRKGRISPTRAARRIGGDPTALWEHIVGRLPCGTKDFDREAGWLLLAVVGSGTPVENWRKEVSDLLYAAGWRTGGANRYPMMLPVTSPTYTILESMTDTHRDRWHVRGTDDGIAATARAVLNQR</sequence>
<dbReference type="InterPro" id="IPR024047">
    <property type="entry name" value="MM3350-like_sf"/>
</dbReference>
<dbReference type="SUPFAM" id="SSF159941">
    <property type="entry name" value="MM3350-like"/>
    <property type="match status" value="1"/>
</dbReference>
<feature type="domain" description="Plasmid pRiA4b Orf3-like" evidence="1">
    <location>
        <begin position="51"/>
        <end position="228"/>
    </location>
</feature>
<dbReference type="PANTHER" id="PTHR41878">
    <property type="entry name" value="LEXA REPRESSOR-RELATED"/>
    <property type="match status" value="1"/>
</dbReference>
<reference evidence="3 6" key="2">
    <citation type="journal article" date="2011" name="Stand. Genomic Sci.">
        <title>Complete genome sequence of Tsukamurella paurometabola type strain (no. 33).</title>
        <authorList>
            <person name="Munk A.C."/>
            <person name="Lapidus A."/>
            <person name="Lucas S."/>
            <person name="Nolan M."/>
            <person name="Tice H."/>
            <person name="Cheng J.F."/>
            <person name="Del Rio T.G."/>
            <person name="Goodwin L."/>
            <person name="Pitluck S."/>
            <person name="Liolios K."/>
            <person name="Huntemann M."/>
            <person name="Ivanova N."/>
            <person name="Mavromatis K."/>
            <person name="Mikhailova N."/>
            <person name="Pati A."/>
            <person name="Chen A."/>
            <person name="Palaniappan K."/>
            <person name="Tapia R."/>
            <person name="Han C."/>
            <person name="Land M."/>
            <person name="Hauser L."/>
            <person name="Chang Y.J."/>
            <person name="Jeffries C.D."/>
            <person name="Brettin T."/>
            <person name="Yasawong M."/>
            <person name="Brambilla E.M."/>
            <person name="Rohde M."/>
            <person name="Sikorski J."/>
            <person name="Goker M."/>
            <person name="Detter J.C."/>
            <person name="Woyke T."/>
            <person name="Bristow J."/>
            <person name="Eisen J.A."/>
            <person name="Markowitz V."/>
            <person name="Hugenholtz P."/>
            <person name="Kyrpides N.C."/>
            <person name="Klenk H.P."/>
        </authorList>
    </citation>
    <scope>NUCLEOTIDE SEQUENCE [LARGE SCALE GENOMIC DNA]</scope>
    <source>
        <strain evidence="6">ATCC 8368 / DSM 20162 / CCUG 35730 / CIP 100753 / JCM 10117 / KCTC 9821 / NBRC 16120 / NCIMB 702349 / NCTC 13040</strain>
        <strain evidence="3">DSM 20162</strain>
    </source>
</reference>
<evidence type="ECO:0000313" key="6">
    <source>
        <dbReference type="Proteomes" id="UP000001213"/>
    </source>
</evidence>
<evidence type="ECO:0000313" key="4">
    <source>
        <dbReference type="EMBL" id="ADG79608.1"/>
    </source>
</evidence>
<dbReference type="EMBL" id="CP001966">
    <property type="protein sequence ID" value="ADG79814.1"/>
    <property type="molecule type" value="Genomic_DNA"/>
</dbReference>
<protein>
    <submittedName>
        <fullName evidence="3">Plasmid pRiA4b ORF-3 family protein</fullName>
    </submittedName>
</protein>
<dbReference type="InterPro" id="IPR012912">
    <property type="entry name" value="Plasmid_pRiA4b_Orf3-like"/>
</dbReference>
<keyword evidence="6" id="KW-1185">Reference proteome</keyword>
<dbReference type="PANTHER" id="PTHR41878:SF1">
    <property type="entry name" value="TNPR PROTEIN"/>
    <property type="match status" value="1"/>
</dbReference>
<dbReference type="KEGG" id="tpr:Tpau_1868"/>
<dbReference type="EMBL" id="CP001966">
    <property type="protein sequence ID" value="ADG76878.1"/>
    <property type="molecule type" value="Genomic_DNA"/>
</dbReference>
<dbReference type="HOGENOM" id="CLU_035896_0_0_11"/>
<evidence type="ECO:0000313" key="3">
    <source>
        <dbReference type="EMBL" id="ADG78481.1"/>
    </source>
</evidence>
<evidence type="ECO:0000313" key="2">
    <source>
        <dbReference type="EMBL" id="ADG76878.1"/>
    </source>
</evidence>
<dbReference type="Gene3D" id="3.10.290.30">
    <property type="entry name" value="MM3350-like"/>
    <property type="match status" value="1"/>
</dbReference>
<dbReference type="KEGG" id="tpr:Tpau_3014"/>
<dbReference type="eggNOG" id="COG3012">
    <property type="taxonomic scope" value="Bacteria"/>
</dbReference>
<accession>D5UMY4</accession>
<dbReference type="Proteomes" id="UP000001213">
    <property type="component" value="Chromosome"/>
</dbReference>
<dbReference type="Pfam" id="PF07929">
    <property type="entry name" value="PRiA4_ORF3"/>
    <property type="match status" value="1"/>
</dbReference>
<name>D5UMY4_TSUPD</name>
<dbReference type="STRING" id="521096.Tpau_0224"/>
<evidence type="ECO:0000259" key="1">
    <source>
        <dbReference type="Pfam" id="PF07929"/>
    </source>
</evidence>
<gene>
    <name evidence="2" type="ordered locus">Tpau_0224</name>
    <name evidence="3" type="ordered locus">Tpau_1868</name>
    <name evidence="4" type="ordered locus">Tpau_3014</name>
    <name evidence="5" type="ordered locus">Tpau_3229</name>
</gene>
<reference evidence="6" key="1">
    <citation type="submission" date="2010-03" db="EMBL/GenBank/DDBJ databases">
        <title>The complete chromosome of Tsukamurella paurometabola DSM 20162.</title>
        <authorList>
            <consortium name="US DOE Joint Genome Institute (JGI-PGF)"/>
            <person name="Lucas S."/>
            <person name="Copeland A."/>
            <person name="Lapidus A."/>
            <person name="Glavina del Rio T."/>
            <person name="Dalin E."/>
            <person name="Tice H."/>
            <person name="Bruce D."/>
            <person name="Goodwin L."/>
            <person name="Pitluck S."/>
            <person name="Kyrpides N."/>
            <person name="Mavromatis K."/>
            <person name="Ivanova N."/>
            <person name="Mikhailova N."/>
            <person name="Munk A.C."/>
            <person name="Brettin T."/>
            <person name="Detter J.C."/>
            <person name="Tapia R."/>
            <person name="Han C."/>
            <person name="Larimer F."/>
            <person name="Land M."/>
            <person name="Hauser L."/>
            <person name="Markowitz V."/>
            <person name="Cheng J.-F."/>
            <person name="Hugenholtz P."/>
            <person name="Woyke T."/>
            <person name="Wu D."/>
            <person name="Jando M."/>
            <person name="Brambilla E."/>
            <person name="Klenk H.-P."/>
            <person name="Eisen J.A."/>
        </authorList>
    </citation>
    <scope>NUCLEOTIDE SEQUENCE [LARGE SCALE GENOMIC DNA]</scope>
    <source>
        <strain evidence="6">ATCC 8368 / DSM 20162 / CCUG 35730 / CIP 100753 / JCM 10117 / KCTC 9821 / NBRC 16120 / NCIMB 702349 / NCTC 13040</strain>
    </source>
</reference>
<dbReference type="EMBL" id="CP001966">
    <property type="protein sequence ID" value="ADG78481.1"/>
    <property type="molecule type" value="Genomic_DNA"/>
</dbReference>
<dbReference type="AlphaFoldDB" id="D5UMY4"/>
<dbReference type="KEGG" id="tpr:Tpau_3229"/>
<organism evidence="3 6">
    <name type="scientific">Tsukamurella paurometabola (strain ATCC 8368 / DSM 20162 / CCUG 35730 / CIP 100753 / JCM 10117 / KCTC 9821 / NBRC 16120 / NCIMB 702349 / NCTC 13040)</name>
    <name type="common">Corynebacterium paurometabolum</name>
    <dbReference type="NCBI Taxonomy" id="521096"/>
    <lineage>
        <taxon>Bacteria</taxon>
        <taxon>Bacillati</taxon>
        <taxon>Actinomycetota</taxon>
        <taxon>Actinomycetes</taxon>
        <taxon>Mycobacteriales</taxon>
        <taxon>Tsukamurellaceae</taxon>
        <taxon>Tsukamurella</taxon>
    </lineage>
</organism>
<dbReference type="KEGG" id="tpr:Tpau_0224"/>
<proteinExistence type="predicted"/>
<dbReference type="EMBL" id="CP001966">
    <property type="protein sequence ID" value="ADG79608.1"/>
    <property type="molecule type" value="Genomic_DNA"/>
</dbReference>
<evidence type="ECO:0000313" key="5">
    <source>
        <dbReference type="EMBL" id="ADG79814.1"/>
    </source>
</evidence>